<feature type="compositionally biased region" description="Acidic residues" evidence="1">
    <location>
        <begin position="134"/>
        <end position="145"/>
    </location>
</feature>
<dbReference type="EMBL" id="GBBM01006994">
    <property type="protein sequence ID" value="JAC28424.1"/>
    <property type="molecule type" value="mRNA"/>
</dbReference>
<evidence type="ECO:0000256" key="1">
    <source>
        <dbReference type="SAM" id="MobiDB-lite"/>
    </source>
</evidence>
<reference evidence="2" key="1">
    <citation type="submission" date="2014-03" db="EMBL/GenBank/DDBJ databases">
        <title>The sialotranscriptome of Amblyomma triste, Amblyomma parvum and Amblyomma cajennense ticks, uncovered by 454-based RNA-seq.</title>
        <authorList>
            <person name="Garcia G.R."/>
            <person name="Gardinassi L.G."/>
            <person name="Ribeiro J.M."/>
            <person name="Anatriello E."/>
            <person name="Ferreira B.R."/>
            <person name="Moreira H.N."/>
            <person name="Mafra C."/>
            <person name="Olegario M.M."/>
            <person name="Szabo P.J."/>
            <person name="Miranda-Santos I.K."/>
            <person name="Maruyama S.R."/>
        </authorList>
    </citation>
    <scope>NUCLEOTIDE SEQUENCE</scope>
    <source>
        <strain evidence="2">Mato Grasso do Sul</strain>
        <tissue evidence="2">Salivary glands</tissue>
    </source>
</reference>
<evidence type="ECO:0000313" key="2">
    <source>
        <dbReference type="EMBL" id="JAC28424.1"/>
    </source>
</evidence>
<feature type="compositionally biased region" description="Basic residues" evidence="1">
    <location>
        <begin position="157"/>
        <end position="168"/>
    </location>
</feature>
<feature type="compositionally biased region" description="Low complexity" evidence="1">
    <location>
        <begin position="65"/>
        <end position="80"/>
    </location>
</feature>
<feature type="compositionally biased region" description="Acidic residues" evidence="1">
    <location>
        <begin position="102"/>
        <end position="112"/>
    </location>
</feature>
<protein>
    <submittedName>
        <fullName evidence="2">Uncharacterized protein</fullName>
    </submittedName>
</protein>
<sequence length="188" mass="19967">MASAKGGKDTKVPVSKAPKGRGAAAKRGKANLEEMKATEKEEVPVEKRKNTVSNDEYAFVDVEQSGDSQSLQSSSSATEQSDGDESNNEKVRQTGWPVEPGQESDDSSEFPADEGYAAVVETTNRSETAKSIDDEGSVTESEDTAGEAAENTVRSPVAKKRPGKKVANKKLAGPKKTATIGTVRPLRH</sequence>
<proteinExistence type="evidence at transcript level"/>
<organism evidence="2">
    <name type="scientific">Amblyomma triste</name>
    <name type="common">Neotropical tick</name>
    <dbReference type="NCBI Taxonomy" id="251400"/>
    <lineage>
        <taxon>Eukaryota</taxon>
        <taxon>Metazoa</taxon>
        <taxon>Ecdysozoa</taxon>
        <taxon>Arthropoda</taxon>
        <taxon>Chelicerata</taxon>
        <taxon>Arachnida</taxon>
        <taxon>Acari</taxon>
        <taxon>Parasitiformes</taxon>
        <taxon>Ixodida</taxon>
        <taxon>Ixodoidea</taxon>
        <taxon>Ixodidae</taxon>
        <taxon>Amblyomminae</taxon>
        <taxon>Amblyomma</taxon>
    </lineage>
</organism>
<feature type="region of interest" description="Disordered" evidence="1">
    <location>
        <begin position="1"/>
        <end position="188"/>
    </location>
</feature>
<accession>A0A023G3L1</accession>
<dbReference type="AlphaFoldDB" id="A0A023G3L1"/>
<feature type="compositionally biased region" description="Basic and acidic residues" evidence="1">
    <location>
        <begin position="1"/>
        <end position="11"/>
    </location>
</feature>
<feature type="compositionally biased region" description="Basic and acidic residues" evidence="1">
    <location>
        <begin position="30"/>
        <end position="49"/>
    </location>
</feature>
<name>A0A023G3L1_AMBTT</name>